<evidence type="ECO:0000313" key="7">
    <source>
        <dbReference type="EMBL" id="KAK8851590.1"/>
    </source>
</evidence>
<dbReference type="Proteomes" id="UP001390339">
    <property type="component" value="Unassembled WGS sequence"/>
</dbReference>
<protein>
    <submittedName>
        <fullName evidence="7">Extradiol ring-cleavage dioxygenase class III enzyme subunit B</fullName>
    </submittedName>
</protein>
<evidence type="ECO:0000256" key="3">
    <source>
        <dbReference type="ARBA" id="ARBA00022723"/>
    </source>
</evidence>
<proteinExistence type="inferred from homology"/>
<dbReference type="EMBL" id="JAPCWZ010000009">
    <property type="protein sequence ID" value="KAK8851590.1"/>
    <property type="molecule type" value="Genomic_DNA"/>
</dbReference>
<dbReference type="PANTHER" id="PTHR30096">
    <property type="entry name" value="4,5-DOPA DIOXYGENASE EXTRADIOL-LIKE PROTEIN"/>
    <property type="match status" value="1"/>
</dbReference>
<keyword evidence="8" id="KW-1185">Reference proteome</keyword>
<dbReference type="InterPro" id="IPR014436">
    <property type="entry name" value="Extradiol_dOase_DODA"/>
</dbReference>
<sequence>MDSTIQVRRLFLIITVAVVFLAVLLRFNIASDPLMSSWIPNPIASLLAAASTQATRRLGTTGKSSIANMSDKTPVYFFSHGGPSVQYETRHPVFPVLQAIGQEITQKVKPKAVVIFSGHWEADRDAIEVNTAEHTDLIYDFYGFPKHYYEAKYPNKGSPELASKIMGLLSQAGIKSKGVTRGLDHGVWSGFSVAFDPEQNPLNVPLVQVSLYNNEDPDLHYRLGQAVASLRDEGIVIIGAGMSVHNLRDLRFAMSSPIPQRYTVSFDEALKDATEAPPAERQARMAEVTKRPDAREAHPHMDHLMPIYVAAGAAGEDPGKRTWTLHEGSMGWAQYKFERSQVN</sequence>
<keyword evidence="7" id="KW-0223">Dioxygenase</keyword>
<dbReference type="Gene3D" id="3.40.830.10">
    <property type="entry name" value="LigB-like"/>
    <property type="match status" value="1"/>
</dbReference>
<comment type="caution">
    <text evidence="7">The sequence shown here is derived from an EMBL/GenBank/DDBJ whole genome shotgun (WGS) entry which is preliminary data.</text>
</comment>
<accession>A0ABR2HRY4</accession>
<gene>
    <name evidence="7" type="ORF">PGQ11_014069</name>
</gene>
<name>A0ABR2HRY4_9PEZI</name>
<evidence type="ECO:0000256" key="1">
    <source>
        <dbReference type="ARBA" id="ARBA00001947"/>
    </source>
</evidence>
<dbReference type="CDD" id="cd07363">
    <property type="entry name" value="45_DOPA_Dioxygenase"/>
    <property type="match status" value="1"/>
</dbReference>
<evidence type="ECO:0000259" key="6">
    <source>
        <dbReference type="Pfam" id="PF02900"/>
    </source>
</evidence>
<organism evidence="7 8">
    <name type="scientific">Apiospora arundinis</name>
    <dbReference type="NCBI Taxonomy" id="335852"/>
    <lineage>
        <taxon>Eukaryota</taxon>
        <taxon>Fungi</taxon>
        <taxon>Dikarya</taxon>
        <taxon>Ascomycota</taxon>
        <taxon>Pezizomycotina</taxon>
        <taxon>Sordariomycetes</taxon>
        <taxon>Xylariomycetidae</taxon>
        <taxon>Amphisphaeriales</taxon>
        <taxon>Apiosporaceae</taxon>
        <taxon>Apiospora</taxon>
    </lineage>
</organism>
<evidence type="ECO:0000256" key="2">
    <source>
        <dbReference type="ARBA" id="ARBA00007581"/>
    </source>
</evidence>
<dbReference type="Pfam" id="PF02900">
    <property type="entry name" value="LigB"/>
    <property type="match status" value="1"/>
</dbReference>
<dbReference type="GO" id="GO:0051213">
    <property type="term" value="F:dioxygenase activity"/>
    <property type="evidence" value="ECO:0007669"/>
    <property type="project" value="UniProtKB-KW"/>
</dbReference>
<evidence type="ECO:0000256" key="5">
    <source>
        <dbReference type="ARBA" id="ARBA00023002"/>
    </source>
</evidence>
<keyword evidence="4" id="KW-0862">Zinc</keyword>
<comment type="similarity">
    <text evidence="2">Belongs to the DODA-type extradiol aromatic ring-opening dioxygenase family.</text>
</comment>
<feature type="domain" description="Extradiol ring-cleavage dioxygenase class III enzyme subunit B" evidence="6">
    <location>
        <begin position="78"/>
        <end position="320"/>
    </location>
</feature>
<dbReference type="InterPro" id="IPR004183">
    <property type="entry name" value="Xdiol_dOase_suB"/>
</dbReference>
<keyword evidence="3" id="KW-0479">Metal-binding</keyword>
<evidence type="ECO:0000256" key="4">
    <source>
        <dbReference type="ARBA" id="ARBA00022833"/>
    </source>
</evidence>
<comment type="cofactor">
    <cofactor evidence="1">
        <name>Zn(2+)</name>
        <dbReference type="ChEBI" id="CHEBI:29105"/>
    </cofactor>
</comment>
<keyword evidence="5" id="KW-0560">Oxidoreductase</keyword>
<dbReference type="SUPFAM" id="SSF53213">
    <property type="entry name" value="LigB-like"/>
    <property type="match status" value="1"/>
</dbReference>
<evidence type="ECO:0000313" key="8">
    <source>
        <dbReference type="Proteomes" id="UP001390339"/>
    </source>
</evidence>
<dbReference type="PANTHER" id="PTHR30096:SF0">
    <property type="entry name" value="4,5-DOPA DIOXYGENASE EXTRADIOL-LIKE PROTEIN"/>
    <property type="match status" value="1"/>
</dbReference>
<reference evidence="7 8" key="1">
    <citation type="journal article" date="2024" name="IMA Fungus">
        <title>Apiospora arundinis, a panoply of carbohydrate-active enzymes and secondary metabolites.</title>
        <authorList>
            <person name="Sorensen T."/>
            <person name="Petersen C."/>
            <person name="Muurmann A.T."/>
            <person name="Christiansen J.V."/>
            <person name="Brundto M.L."/>
            <person name="Overgaard C.K."/>
            <person name="Boysen A.T."/>
            <person name="Wollenberg R.D."/>
            <person name="Larsen T.O."/>
            <person name="Sorensen J.L."/>
            <person name="Nielsen K.L."/>
            <person name="Sondergaard T.E."/>
        </authorList>
    </citation>
    <scope>NUCLEOTIDE SEQUENCE [LARGE SCALE GENOMIC DNA]</scope>
    <source>
        <strain evidence="7 8">AAU 773</strain>
    </source>
</reference>